<organism evidence="1 2">
    <name type="scientific">Anabaenopsis circularis NIES-21</name>
    <dbReference type="NCBI Taxonomy" id="1085406"/>
    <lineage>
        <taxon>Bacteria</taxon>
        <taxon>Bacillati</taxon>
        <taxon>Cyanobacteriota</taxon>
        <taxon>Cyanophyceae</taxon>
        <taxon>Nostocales</taxon>
        <taxon>Nodulariaceae</taxon>
        <taxon>Anabaenopsis</taxon>
    </lineage>
</organism>
<dbReference type="OrthoDB" id="485363at2"/>
<dbReference type="EMBL" id="AP018174">
    <property type="protein sequence ID" value="BAY17002.1"/>
    <property type="molecule type" value="Genomic_DNA"/>
</dbReference>
<accession>A0A1Z4GHP9</accession>
<name>A0A1Z4GHP9_9CYAN</name>
<reference evidence="1 2" key="1">
    <citation type="submission" date="2017-06" db="EMBL/GenBank/DDBJ databases">
        <title>Genome sequencing of cyanobaciteial culture collection at National Institute for Environmental Studies (NIES).</title>
        <authorList>
            <person name="Hirose Y."/>
            <person name="Shimura Y."/>
            <person name="Fujisawa T."/>
            <person name="Nakamura Y."/>
            <person name="Kawachi M."/>
        </authorList>
    </citation>
    <scope>NUCLEOTIDE SEQUENCE [LARGE SCALE GENOMIC DNA]</scope>
    <source>
        <strain evidence="1 2">NIES-21</strain>
    </source>
</reference>
<proteinExistence type="predicted"/>
<protein>
    <submittedName>
        <fullName evidence="1">Uncharacterized protein</fullName>
    </submittedName>
</protein>
<dbReference type="AlphaFoldDB" id="A0A1Z4GHP9"/>
<keyword evidence="2" id="KW-1185">Reference proteome</keyword>
<sequence length="158" mass="16372">MILNSRSAGILWQAGLFLTGLISYLTFVSTPASAQILIESPISDFSSGDPGSFAGAVVYVTPGNYLSTAAAQINPPAGTFFAGFNGSYTVTGVSYIDPVTHISTPSVTLHTGGLLPLPYTVPEGSIRAAIVEKLRYGNLTLDEFAALVRAAVGNDGLD</sequence>
<evidence type="ECO:0000313" key="2">
    <source>
        <dbReference type="Proteomes" id="UP000218287"/>
    </source>
</evidence>
<dbReference type="Proteomes" id="UP000218287">
    <property type="component" value="Chromosome"/>
</dbReference>
<evidence type="ECO:0000313" key="1">
    <source>
        <dbReference type="EMBL" id="BAY17002.1"/>
    </source>
</evidence>
<gene>
    <name evidence="1" type="ORF">NIES21_28360</name>
</gene>